<name>A0ACC0DMU3_9PEZI</name>
<proteinExistence type="predicted"/>
<gene>
    <name evidence="1" type="ORF">F4821DRAFT_221905</name>
</gene>
<reference evidence="1 2" key="1">
    <citation type="journal article" date="2022" name="New Phytol.">
        <title>Ecological generalism drives hyperdiversity of secondary metabolite gene clusters in xylarialean endophytes.</title>
        <authorList>
            <person name="Franco M.E.E."/>
            <person name="Wisecaver J.H."/>
            <person name="Arnold A.E."/>
            <person name="Ju Y.M."/>
            <person name="Slot J.C."/>
            <person name="Ahrendt S."/>
            <person name="Moore L.P."/>
            <person name="Eastman K.E."/>
            <person name="Scott K."/>
            <person name="Konkel Z."/>
            <person name="Mondo S.J."/>
            <person name="Kuo A."/>
            <person name="Hayes R.D."/>
            <person name="Haridas S."/>
            <person name="Andreopoulos B."/>
            <person name="Riley R."/>
            <person name="LaButti K."/>
            <person name="Pangilinan J."/>
            <person name="Lipzen A."/>
            <person name="Amirebrahimi M."/>
            <person name="Yan J."/>
            <person name="Adam C."/>
            <person name="Keymanesh K."/>
            <person name="Ng V."/>
            <person name="Louie K."/>
            <person name="Northen T."/>
            <person name="Drula E."/>
            <person name="Henrissat B."/>
            <person name="Hsieh H.M."/>
            <person name="Youens-Clark K."/>
            <person name="Lutzoni F."/>
            <person name="Miadlikowska J."/>
            <person name="Eastwood D.C."/>
            <person name="Hamelin R.C."/>
            <person name="Grigoriev I.V."/>
            <person name="U'Ren J.M."/>
        </authorList>
    </citation>
    <scope>NUCLEOTIDE SEQUENCE [LARGE SCALE GENOMIC DNA]</scope>
    <source>
        <strain evidence="1 2">ER1909</strain>
    </source>
</reference>
<evidence type="ECO:0000313" key="2">
    <source>
        <dbReference type="Proteomes" id="UP001497680"/>
    </source>
</evidence>
<keyword evidence="2" id="KW-1185">Reference proteome</keyword>
<evidence type="ECO:0000313" key="1">
    <source>
        <dbReference type="EMBL" id="KAI6094003.1"/>
    </source>
</evidence>
<accession>A0ACC0DMU3</accession>
<dbReference type="EMBL" id="MU394280">
    <property type="protein sequence ID" value="KAI6094003.1"/>
    <property type="molecule type" value="Genomic_DNA"/>
</dbReference>
<organism evidence="1 2">
    <name type="scientific">Hypoxylon rubiginosum</name>
    <dbReference type="NCBI Taxonomy" id="110542"/>
    <lineage>
        <taxon>Eukaryota</taxon>
        <taxon>Fungi</taxon>
        <taxon>Dikarya</taxon>
        <taxon>Ascomycota</taxon>
        <taxon>Pezizomycotina</taxon>
        <taxon>Sordariomycetes</taxon>
        <taxon>Xylariomycetidae</taxon>
        <taxon>Xylariales</taxon>
        <taxon>Hypoxylaceae</taxon>
        <taxon>Hypoxylon</taxon>
    </lineage>
</organism>
<sequence length="425" mass="45943">MESNNGPNGVANGTKVPEADARSHRKTFSAYQHAIYMNGVQGVLPPLTTDPNGWEAAAKAVMEPRDFDYAKGGAGAGETIRKNREAFQKWSIVPRMVRGNTERSLKVTVLGQEWPSPVAIAPVGVNKIFHPDGESGVARAAGALGIPYVLSTFASEDPETVAAAQDSASSSGPGVRWLQLYWPQSVDQDVTRSILRRAKAAGYTALVITLDIFSMSWRPLDLDNAYLPLYKGASTALGFTDPVFRRKFRERFGHEVDEDVLKGALEWENTIFPDMAHSWHELAWLKQEWDGKVLVKGIQHPTDAELAVQAGVDGIIVSNHGGRQYDGAQGSLEALHEVALAVGDRAEVLFDSGVRTGADITKALALGAKAVFVGRPVVYGLGARGEEGALHVLRCLLADLEINLAITGVRNVTDLVPDMLRKSNL</sequence>
<dbReference type="Proteomes" id="UP001497680">
    <property type="component" value="Unassembled WGS sequence"/>
</dbReference>
<comment type="caution">
    <text evidence="1">The sequence shown here is derived from an EMBL/GenBank/DDBJ whole genome shotgun (WGS) entry which is preliminary data.</text>
</comment>
<protein>
    <submittedName>
        <fullName evidence="1">FMN-dependent dehydrogenase</fullName>
    </submittedName>
</protein>